<evidence type="ECO:0000313" key="4">
    <source>
        <dbReference type="RefSeq" id="XP_030546795.1"/>
    </source>
</evidence>
<dbReference type="KEGG" id="rarg:115752661"/>
<proteinExistence type="predicted"/>
<dbReference type="GeneID" id="115752661"/>
<feature type="domain" description="WIT1/2 N-terminal helical bundle" evidence="2">
    <location>
        <begin position="25"/>
        <end position="162"/>
    </location>
</feature>
<organism evidence="3 4">
    <name type="scientific">Rhodamnia argentea</name>
    <dbReference type="NCBI Taxonomy" id="178133"/>
    <lineage>
        <taxon>Eukaryota</taxon>
        <taxon>Viridiplantae</taxon>
        <taxon>Streptophyta</taxon>
        <taxon>Embryophyta</taxon>
        <taxon>Tracheophyta</taxon>
        <taxon>Spermatophyta</taxon>
        <taxon>Magnoliopsida</taxon>
        <taxon>eudicotyledons</taxon>
        <taxon>Gunneridae</taxon>
        <taxon>Pentapetalae</taxon>
        <taxon>rosids</taxon>
        <taxon>malvids</taxon>
        <taxon>Myrtales</taxon>
        <taxon>Myrtaceae</taxon>
        <taxon>Myrtoideae</taxon>
        <taxon>Myrteae</taxon>
        <taxon>Australasian group</taxon>
        <taxon>Rhodamnia</taxon>
    </lineage>
</organism>
<keyword evidence="1" id="KW-0175">Coiled coil</keyword>
<protein>
    <submittedName>
        <fullName evidence="4 5">WPP domain-interacting tail-anchored protein 2</fullName>
    </submittedName>
</protein>
<evidence type="ECO:0000259" key="2">
    <source>
        <dbReference type="Pfam" id="PF26581"/>
    </source>
</evidence>
<dbReference type="OrthoDB" id="1936068at2759"/>
<dbReference type="Proteomes" id="UP000827889">
    <property type="component" value="Chromosome 5"/>
</dbReference>
<dbReference type="Gene3D" id="1.10.287.1490">
    <property type="match status" value="1"/>
</dbReference>
<dbReference type="PANTHER" id="PTHR35705:SF2">
    <property type="entry name" value="WPP DOMAIN-INTERACTING TAIL-ANCHORED PROTEIN 2"/>
    <property type="match status" value="1"/>
</dbReference>
<dbReference type="InterPro" id="IPR058610">
    <property type="entry name" value="WIT1_2_N"/>
</dbReference>
<reference evidence="4 5" key="1">
    <citation type="submission" date="2025-04" db="UniProtKB">
        <authorList>
            <consortium name="RefSeq"/>
        </authorList>
    </citation>
    <scope>IDENTIFICATION</scope>
    <source>
        <tissue evidence="6">Leaf</tissue>
    </source>
</reference>
<evidence type="ECO:0000313" key="6">
    <source>
        <dbReference type="RefSeq" id="XP_048135059.1"/>
    </source>
</evidence>
<dbReference type="SUPFAM" id="SSF57997">
    <property type="entry name" value="Tropomyosin"/>
    <property type="match status" value="1"/>
</dbReference>
<keyword evidence="3" id="KW-1185">Reference proteome</keyword>
<dbReference type="RefSeq" id="XP_030546805.1">
    <property type="nucleotide sequence ID" value="XM_030690945.1"/>
</dbReference>
<evidence type="ECO:0000313" key="3">
    <source>
        <dbReference type="Proteomes" id="UP000827889"/>
    </source>
</evidence>
<dbReference type="InterPro" id="IPR039976">
    <property type="entry name" value="WIT1/WIT2"/>
</dbReference>
<evidence type="ECO:0000256" key="1">
    <source>
        <dbReference type="SAM" id="Coils"/>
    </source>
</evidence>
<dbReference type="RefSeq" id="XP_030546795.1">
    <property type="nucleotide sequence ID" value="XM_030690935.1"/>
</dbReference>
<dbReference type="RefSeq" id="XP_048135059.1">
    <property type="nucleotide sequence ID" value="XM_048279102.1"/>
</dbReference>
<dbReference type="Pfam" id="PF26581">
    <property type="entry name" value="WIT1_2_N"/>
    <property type="match status" value="1"/>
</dbReference>
<accession>A0A8B8QIA6</accession>
<gene>
    <name evidence="4 5 6" type="primary">LOC115752661</name>
</gene>
<feature type="coiled-coil region" evidence="1">
    <location>
        <begin position="284"/>
        <end position="478"/>
    </location>
</feature>
<sequence length="584" mass="67038">MDDLAVSDINLDLDAISISGGGQELENAIKFLTKVDMDLACSSEKLLNLHFLLMHLLALNDELDPRAVDNGYFKEDFLEKALRYDLLIGILDSEVREVDIFLATLPAEIDDADHEISSCRHFQEVYTLMDEKLHKCQESLKQSQEQALEVKRHIANFQKDFAAVESEKSEKDKVLDLSDKNQLFNLSFRSRTKELPRYVSRMLEKSLAKELALEKKLLESRQNEEDLKRKLHYTEQVALHMEEAAEVVWGRFLEAENASEILMGISKELVGKYQVIQFNLNSSVQREAELISKIENVVEQLKAKDIIVQELESVNADYVTKCSEVVNLKDKVKVLEEQLKETRFHLKEANTSWEASQHQINEMEHLIETLKEGIEAAESRVDAVEGKVTELTDSNLELTEELNFLKGSVNSKTEKVSVLEKQLRELELQLQHARASSEASQEQQNMLYSAIWDMETLIEDLKSKVSKAEGKTDSVEEQCIELSEANFELKKEVSLLRAKLRHLEMSLDDANSSKVAIADEVNLRTKIMMDTVMQLAFERERIQKQLYFLTKDDTMLVGKLKKVSEESFNSISRNKDFDEREPPL</sequence>
<name>A0A8B8QIA6_9MYRT</name>
<evidence type="ECO:0000313" key="5">
    <source>
        <dbReference type="RefSeq" id="XP_030546805.1"/>
    </source>
</evidence>
<dbReference type="PANTHER" id="PTHR35705">
    <property type="entry name" value="WPP DOMAIN-INTERACTING TAIL-ANCHORED PROTEIN 1"/>
    <property type="match status" value="1"/>
</dbReference>
<dbReference type="AlphaFoldDB" id="A0A8B8QIA6"/>